<dbReference type="Proteomes" id="UP000593576">
    <property type="component" value="Unassembled WGS sequence"/>
</dbReference>
<name>A0A7J9MND8_GOSSC</name>
<gene>
    <name evidence="1" type="ORF">Goshw_001833</name>
</gene>
<dbReference type="AlphaFoldDB" id="A0A7J9MND8"/>
<keyword evidence="2" id="KW-1185">Reference proteome</keyword>
<organism evidence="1 2">
    <name type="scientific">Gossypium schwendimanii</name>
    <name type="common">Cotton</name>
    <dbReference type="NCBI Taxonomy" id="34291"/>
    <lineage>
        <taxon>Eukaryota</taxon>
        <taxon>Viridiplantae</taxon>
        <taxon>Streptophyta</taxon>
        <taxon>Embryophyta</taxon>
        <taxon>Tracheophyta</taxon>
        <taxon>Spermatophyta</taxon>
        <taxon>Magnoliopsida</taxon>
        <taxon>eudicotyledons</taxon>
        <taxon>Gunneridae</taxon>
        <taxon>Pentapetalae</taxon>
        <taxon>rosids</taxon>
        <taxon>malvids</taxon>
        <taxon>Malvales</taxon>
        <taxon>Malvaceae</taxon>
        <taxon>Malvoideae</taxon>
        <taxon>Gossypium</taxon>
    </lineage>
</organism>
<reference evidence="1 2" key="1">
    <citation type="journal article" date="2019" name="Genome Biol. Evol.">
        <title>Insights into the evolution of the New World diploid cottons (Gossypium, subgenus Houzingenia) based on genome sequencing.</title>
        <authorList>
            <person name="Grover C.E."/>
            <person name="Arick M.A. 2nd"/>
            <person name="Thrash A."/>
            <person name="Conover J.L."/>
            <person name="Sanders W.S."/>
            <person name="Peterson D.G."/>
            <person name="Frelichowski J.E."/>
            <person name="Scheffler J.A."/>
            <person name="Scheffler B.E."/>
            <person name="Wendel J.F."/>
        </authorList>
    </citation>
    <scope>NUCLEOTIDE SEQUENCE [LARGE SCALE GENOMIC DNA]</scope>
    <source>
        <strain evidence="1">1</strain>
        <tissue evidence="1">Leaf</tissue>
    </source>
</reference>
<sequence>VWSFINVDRKLFKGSGFLACGHYRLEVKVGPKTHQCVNREVETREVHIPSSMRRLYYHFEGRAVIIKIVGGWVRTHRVRSIC</sequence>
<feature type="non-terminal residue" evidence="1">
    <location>
        <position position="1"/>
    </location>
</feature>
<protein>
    <submittedName>
        <fullName evidence="1">Uncharacterized protein</fullName>
    </submittedName>
</protein>
<evidence type="ECO:0000313" key="1">
    <source>
        <dbReference type="EMBL" id="MBA0871899.1"/>
    </source>
</evidence>
<evidence type="ECO:0000313" key="2">
    <source>
        <dbReference type="Proteomes" id="UP000593576"/>
    </source>
</evidence>
<proteinExistence type="predicted"/>
<dbReference type="OrthoDB" id="991986at2759"/>
<accession>A0A7J9MND8</accession>
<dbReference type="EMBL" id="JABFAF010000012">
    <property type="protein sequence ID" value="MBA0871899.1"/>
    <property type="molecule type" value="Genomic_DNA"/>
</dbReference>
<comment type="caution">
    <text evidence="1">The sequence shown here is derived from an EMBL/GenBank/DDBJ whole genome shotgun (WGS) entry which is preliminary data.</text>
</comment>